<dbReference type="Proteomes" id="UP000499080">
    <property type="component" value="Unassembled WGS sequence"/>
</dbReference>
<organism evidence="1 2">
    <name type="scientific">Araneus ventricosus</name>
    <name type="common">Orbweaver spider</name>
    <name type="synonym">Epeira ventricosa</name>
    <dbReference type="NCBI Taxonomy" id="182803"/>
    <lineage>
        <taxon>Eukaryota</taxon>
        <taxon>Metazoa</taxon>
        <taxon>Ecdysozoa</taxon>
        <taxon>Arthropoda</taxon>
        <taxon>Chelicerata</taxon>
        <taxon>Arachnida</taxon>
        <taxon>Araneae</taxon>
        <taxon>Araneomorphae</taxon>
        <taxon>Entelegynae</taxon>
        <taxon>Araneoidea</taxon>
        <taxon>Araneidae</taxon>
        <taxon>Araneus</taxon>
    </lineage>
</organism>
<reference evidence="1 2" key="1">
    <citation type="journal article" date="2019" name="Sci. Rep.">
        <title>Orb-weaving spider Araneus ventricosus genome elucidates the spidroin gene catalogue.</title>
        <authorList>
            <person name="Kono N."/>
            <person name="Nakamura H."/>
            <person name="Ohtoshi R."/>
            <person name="Moran D.A.P."/>
            <person name="Shinohara A."/>
            <person name="Yoshida Y."/>
            <person name="Fujiwara M."/>
            <person name="Mori M."/>
            <person name="Tomita M."/>
            <person name="Arakawa K."/>
        </authorList>
    </citation>
    <scope>NUCLEOTIDE SEQUENCE [LARGE SCALE GENOMIC DNA]</scope>
</reference>
<keyword evidence="2" id="KW-1185">Reference proteome</keyword>
<evidence type="ECO:0000313" key="1">
    <source>
        <dbReference type="EMBL" id="GBM02944.1"/>
    </source>
</evidence>
<feature type="non-terminal residue" evidence="1">
    <location>
        <position position="94"/>
    </location>
</feature>
<comment type="caution">
    <text evidence="1">The sequence shown here is derived from an EMBL/GenBank/DDBJ whole genome shotgun (WGS) entry which is preliminary data.</text>
</comment>
<accession>A0A4Y2CG62</accession>
<name>A0A4Y2CG62_ARAVE</name>
<protein>
    <submittedName>
        <fullName evidence="1">Zinc finger protein 626</fullName>
    </submittedName>
</protein>
<sequence>MKQKQRNADEPSVGVGNRELQLVEHQTQSCGKVSSGQTKLIKREKDRFPLSKCIILCSELIWKLLRAIRKYTIKKGFFLEILDYFLSKKFSLVI</sequence>
<gene>
    <name evidence="1" type="primary">ZNF626_0</name>
    <name evidence="1" type="ORF">AVEN_275331_1</name>
</gene>
<evidence type="ECO:0000313" key="2">
    <source>
        <dbReference type="Proteomes" id="UP000499080"/>
    </source>
</evidence>
<proteinExistence type="predicted"/>
<dbReference type="AlphaFoldDB" id="A0A4Y2CG62"/>
<dbReference type="EMBL" id="BGPR01086312">
    <property type="protein sequence ID" value="GBM02944.1"/>
    <property type="molecule type" value="Genomic_DNA"/>
</dbReference>